<proteinExistence type="predicted"/>
<dbReference type="SUPFAM" id="SSF143503">
    <property type="entry name" value="PUG domain-like"/>
    <property type="match status" value="1"/>
</dbReference>
<dbReference type="EMBL" id="JABMIG020000099">
    <property type="protein sequence ID" value="KAL3792682.1"/>
    <property type="molecule type" value="Genomic_DNA"/>
</dbReference>
<sequence length="463" mass="53293">MELRKAEQDLDKLCSEWNAIRRKRPCYEDDVTVDGNAVEQSESMCNSEVLPSWKDLMCRIVDDDIFPSVEQVVEEEREDETKTETAATSAMVESEPTNTIQAVEEPGYSEWGMLITGSAAAEKSAKENTVVQPIQQIPTKNNEKSVFRNVDADQAIDDEEGAPVENAPPPEILSQLESLRHNLELLRPKIDKFMTRLTERDPVTKKPRYGETAILRVKNIVRMFKALEIGVSFAFDDKGNGTTNIIQRMNSQIQHHDQQMQAKMHTIQTTQQLEAERMEQERLVAEQLAQEQRLKEEQAKQREAEELAKRAHEARLRRMEEEQRALDAEAQADRELMALVPVKGVDGIRMQIDRMRAYLKDDKKALDIALGSLYTLFDQIVRKPEEINFRRIRRDHPKFMEDIGRHVGGKEILIAAGFRLEKLDGVPCFFSKEPHIESDMDGWSKWFDGLKKTLEVIEEEMIK</sequence>
<dbReference type="Proteomes" id="UP001516023">
    <property type="component" value="Unassembled WGS sequence"/>
</dbReference>
<feature type="coiled-coil region" evidence="1">
    <location>
        <begin position="270"/>
        <end position="336"/>
    </location>
</feature>
<evidence type="ECO:0000313" key="3">
    <source>
        <dbReference type="Proteomes" id="UP001516023"/>
    </source>
</evidence>
<evidence type="ECO:0000313" key="2">
    <source>
        <dbReference type="EMBL" id="KAL3792682.1"/>
    </source>
</evidence>
<name>A0ABD3PY62_9STRA</name>
<gene>
    <name evidence="2" type="ORF">HJC23_009410</name>
</gene>
<dbReference type="AlphaFoldDB" id="A0ABD3PY62"/>
<dbReference type="SMART" id="SM00580">
    <property type="entry name" value="PUG"/>
    <property type="match status" value="1"/>
</dbReference>
<reference evidence="2 3" key="1">
    <citation type="journal article" date="2020" name="G3 (Bethesda)">
        <title>Improved Reference Genome for Cyclotella cryptica CCMP332, a Model for Cell Wall Morphogenesis, Salinity Adaptation, and Lipid Production in Diatoms (Bacillariophyta).</title>
        <authorList>
            <person name="Roberts W.R."/>
            <person name="Downey K.M."/>
            <person name="Ruck E.C."/>
            <person name="Traller J.C."/>
            <person name="Alverson A.J."/>
        </authorList>
    </citation>
    <scope>NUCLEOTIDE SEQUENCE [LARGE SCALE GENOMIC DNA]</scope>
    <source>
        <strain evidence="2 3">CCMP332</strain>
    </source>
</reference>
<dbReference type="InterPro" id="IPR036339">
    <property type="entry name" value="PUB-like_dom_sf"/>
</dbReference>
<dbReference type="Gene3D" id="1.20.58.2190">
    <property type="match status" value="1"/>
</dbReference>
<keyword evidence="1" id="KW-0175">Coiled coil</keyword>
<accession>A0ABD3PY62</accession>
<evidence type="ECO:0008006" key="4">
    <source>
        <dbReference type="Google" id="ProtNLM"/>
    </source>
</evidence>
<organism evidence="2 3">
    <name type="scientific">Cyclotella cryptica</name>
    <dbReference type="NCBI Taxonomy" id="29204"/>
    <lineage>
        <taxon>Eukaryota</taxon>
        <taxon>Sar</taxon>
        <taxon>Stramenopiles</taxon>
        <taxon>Ochrophyta</taxon>
        <taxon>Bacillariophyta</taxon>
        <taxon>Coscinodiscophyceae</taxon>
        <taxon>Thalassiosirophycidae</taxon>
        <taxon>Stephanodiscales</taxon>
        <taxon>Stephanodiscaceae</taxon>
        <taxon>Cyclotella</taxon>
    </lineage>
</organism>
<comment type="caution">
    <text evidence="2">The sequence shown here is derived from an EMBL/GenBank/DDBJ whole genome shotgun (WGS) entry which is preliminary data.</text>
</comment>
<evidence type="ECO:0000256" key="1">
    <source>
        <dbReference type="SAM" id="Coils"/>
    </source>
</evidence>
<keyword evidence="3" id="KW-1185">Reference proteome</keyword>
<protein>
    <recommendedName>
        <fullName evidence="4">PUB domain-containing protein</fullName>
    </recommendedName>
</protein>
<dbReference type="CDD" id="cd09212">
    <property type="entry name" value="PUB"/>
    <property type="match status" value="1"/>
</dbReference>